<feature type="domain" description="Aminotransferase class V" evidence="2">
    <location>
        <begin position="57"/>
        <end position="314"/>
    </location>
</feature>
<evidence type="ECO:0000313" key="3">
    <source>
        <dbReference type="EMBL" id="MBD3867168.1"/>
    </source>
</evidence>
<keyword evidence="3" id="KW-0032">Aminotransferase</keyword>
<reference evidence="3 4" key="1">
    <citation type="submission" date="2020-08" db="EMBL/GenBank/DDBJ databases">
        <title>Acidobacteriota in marine sediments use diverse sulfur dissimilation pathways.</title>
        <authorList>
            <person name="Wasmund K."/>
        </authorList>
    </citation>
    <scope>NUCLEOTIDE SEQUENCE [LARGE SCALE GENOMIC DNA]</scope>
    <source>
        <strain evidence="3">MAG AM4</strain>
    </source>
</reference>
<organism evidence="3 4">
    <name type="scientific">Candidatus Polarisedimenticola svalbardensis</name>
    <dbReference type="NCBI Taxonomy" id="2886004"/>
    <lineage>
        <taxon>Bacteria</taxon>
        <taxon>Pseudomonadati</taxon>
        <taxon>Acidobacteriota</taxon>
        <taxon>Candidatus Polarisedimenticolia</taxon>
        <taxon>Candidatus Polarisedimenticolales</taxon>
        <taxon>Candidatus Polarisedimenticolaceae</taxon>
        <taxon>Candidatus Polarisedimenticola</taxon>
    </lineage>
</organism>
<protein>
    <submittedName>
        <fullName evidence="3">Aminotransferase class V-fold PLP-dependent enzyme</fullName>
    </submittedName>
</protein>
<proteinExistence type="predicted"/>
<dbReference type="Gene3D" id="3.90.1150.10">
    <property type="entry name" value="Aspartate Aminotransferase, domain 1"/>
    <property type="match status" value="1"/>
</dbReference>
<evidence type="ECO:0000259" key="2">
    <source>
        <dbReference type="Pfam" id="PF00266"/>
    </source>
</evidence>
<gene>
    <name evidence="3" type="ORF">IFK94_03500</name>
</gene>
<name>A0A8J7CKG9_9BACT</name>
<dbReference type="PANTHER" id="PTHR43092">
    <property type="entry name" value="L-CYSTEINE DESULFHYDRASE"/>
    <property type="match status" value="1"/>
</dbReference>
<dbReference type="GO" id="GO:0008483">
    <property type="term" value="F:transaminase activity"/>
    <property type="evidence" value="ECO:0007669"/>
    <property type="project" value="UniProtKB-KW"/>
</dbReference>
<dbReference type="EMBL" id="JACXWD010000007">
    <property type="protein sequence ID" value="MBD3867168.1"/>
    <property type="molecule type" value="Genomic_DNA"/>
</dbReference>
<dbReference type="InterPro" id="IPR000192">
    <property type="entry name" value="Aminotrans_V_dom"/>
</dbReference>
<keyword evidence="1" id="KW-0663">Pyridoxal phosphate</keyword>
<dbReference type="Pfam" id="PF00266">
    <property type="entry name" value="Aminotran_5"/>
    <property type="match status" value="1"/>
</dbReference>
<dbReference type="InterPro" id="IPR015422">
    <property type="entry name" value="PyrdxlP-dep_Trfase_small"/>
</dbReference>
<dbReference type="Gene3D" id="3.40.640.10">
    <property type="entry name" value="Type I PLP-dependent aspartate aminotransferase-like (Major domain)"/>
    <property type="match status" value="1"/>
</dbReference>
<keyword evidence="3" id="KW-0808">Transferase</keyword>
<comment type="caution">
    <text evidence="3">The sequence shown here is derived from an EMBL/GenBank/DDBJ whole genome shotgun (WGS) entry which is preliminary data.</text>
</comment>
<sequence>MTTGSEYARHWTLDPDVVFLNHGSFGACPSHLLEYQSELIARMEREPMRFFVMELPGLLEEALAELGRFIGADPAGLTFVNNASSAVSAVLRSIPFQAGDRLLITDHAYPACRNALDFVAERTGLEVVVAQVPFPASSHDQVFDAIMEAWRPGTRLALLDHITSPTGLLFPIRRLVESLQGRGTDVLVDGAHAPGMVDLHLDRLGAAYYTGNCHKWMCTPKGSAFLYVRSDRLDTVRPLTISHGATAPTDANSRFRNEFDWTGTDDPTPWLTVPESIRYFRDLVPGGWPSLRDRNRELLTRAVEAMTTTAGLTGPGPADMLLNLAAFPLPDDPRADDKDAFGFSAIRRKLLHDYRIQIPVWTWPQVPGRVLRLSVQLYNDLSQYRYLAKAVKELLEAEG</sequence>
<evidence type="ECO:0000313" key="4">
    <source>
        <dbReference type="Proteomes" id="UP000648239"/>
    </source>
</evidence>
<evidence type="ECO:0000256" key="1">
    <source>
        <dbReference type="ARBA" id="ARBA00022898"/>
    </source>
</evidence>
<dbReference type="InterPro" id="IPR015421">
    <property type="entry name" value="PyrdxlP-dep_Trfase_major"/>
</dbReference>
<dbReference type="PANTHER" id="PTHR43092:SF2">
    <property type="entry name" value="HERCYNYLCYSTEINE SULFOXIDE LYASE"/>
    <property type="match status" value="1"/>
</dbReference>
<dbReference type="AlphaFoldDB" id="A0A8J7CKG9"/>
<dbReference type="SUPFAM" id="SSF53383">
    <property type="entry name" value="PLP-dependent transferases"/>
    <property type="match status" value="1"/>
</dbReference>
<accession>A0A8J7CKG9</accession>
<dbReference type="Proteomes" id="UP000648239">
    <property type="component" value="Unassembled WGS sequence"/>
</dbReference>
<dbReference type="InterPro" id="IPR015424">
    <property type="entry name" value="PyrdxlP-dep_Trfase"/>
</dbReference>